<feature type="domain" description="Helicase ATP-binding" evidence="9">
    <location>
        <begin position="167"/>
        <end position="336"/>
    </location>
</feature>
<dbReference type="GO" id="GO:0005524">
    <property type="term" value="F:ATP binding"/>
    <property type="evidence" value="ECO:0007669"/>
    <property type="project" value="UniProtKB-KW"/>
</dbReference>
<evidence type="ECO:0000256" key="5">
    <source>
        <dbReference type="ARBA" id="ARBA00023015"/>
    </source>
</evidence>
<dbReference type="InterPro" id="IPR001650">
    <property type="entry name" value="Helicase_C-like"/>
</dbReference>
<dbReference type="Proteomes" id="UP000321514">
    <property type="component" value="Unassembled WGS sequence"/>
</dbReference>
<dbReference type="InterPro" id="IPR022737">
    <property type="entry name" value="RapA_C"/>
</dbReference>
<sequence>MSLVEGLKVRYLPQPEWGVGHLLSLQEDGAKALVVFPAREDAPVLVSTKGGALVSYPLPPGEPVVTYKGRLALVVAEEPGARGLRRYVLRYADTGEEDELPESEVRALPPRSDLLSTLREGRVGDARAFTLRKQALVLDDERRCDALGALLASRVMVKPHQVGVVQRVLSARRPRFVLADEVGLGKTIEAGMVFSALRLSGLVRRCLVVAPSHLTVQWLVELFHKFNQLFTLMDSDRYAQSLKEAPGVSPWARFPLVVTSLELLSRSEEHRQELAGEDAFWDLVIIDEAHHLKGERAFEAASVLAKNSWGLLLLTATPMQLDPAEYHGLLTLIDQATAPSVKGFEERLARQEELSTAVRALREGGKAQATSAVKALAQRFPEDARLKTLKEPDALLQHLAETYSLSDTLVRNRRAVVGGFSTRRLHRHPVTLPAEELKVRDAALEVLAQGTLRGAPLGNVLRRLESSSAAFSGAVKSNPVLKAKADVLKLPSRDAKFSAFVGVLRGVWKAEPSAKVLVFTESRDTLEMLQSELSRENVEALGYHGDLPLVERDRQVARFRDPEGPKVLLCTEVGGEGRNFQFAHHLVHYDLPWSPATVEQRIGRLDRIGQTHPVEIHVFDVAGTLASDVLTLLADAVGVFGETVGGLDAVLEEVEDRLAELALLPREARVAYAGELKTKVESAREQVKRAYDPLLDVRSFDRPAVERLVKKAQERMGIESDEDGDDGDAPGLEDGLWGVARDLDERLEETVTELARRVGIGVDTDEQVEAFQVAFQFGHALKVDGLPGLDVLEDRTQLGTFWRDTAVEAEELEYFATGHPLVEALFGFLRDGPYGRSAFRFIERRGPQKARGVELLYHLQLPEPEDTSPGARVPSRQLARFLERTLVHVAVVDGGASGPKADDAVLPALETEGKTLKGDEVSRAFPGFDAFLDAAVPVGQKAAEAALKKLTTAAREAIEAERDAGLERLRLSLDHQGLSDDALATQLGAEHAHYERLLHALRDAKVTLDSACGFILNR</sequence>
<keyword evidence="4" id="KW-0067">ATP-binding</keyword>
<dbReference type="Pfam" id="PF00176">
    <property type="entry name" value="SNF2-rel_dom"/>
    <property type="match status" value="1"/>
</dbReference>
<keyword evidence="5" id="KW-0805">Transcription regulation</keyword>
<name>A0A511SV95_MYXFU</name>
<organism evidence="11 14">
    <name type="scientific">Myxococcus fulvus</name>
    <dbReference type="NCBI Taxonomy" id="33"/>
    <lineage>
        <taxon>Bacteria</taxon>
        <taxon>Pseudomonadati</taxon>
        <taxon>Myxococcota</taxon>
        <taxon>Myxococcia</taxon>
        <taxon>Myxococcales</taxon>
        <taxon>Cystobacterineae</taxon>
        <taxon>Myxococcaceae</taxon>
        <taxon>Myxococcus</taxon>
    </lineage>
</organism>
<dbReference type="Proteomes" id="UP000183760">
    <property type="component" value="Unassembled WGS sequence"/>
</dbReference>
<dbReference type="CDD" id="cd18793">
    <property type="entry name" value="SF2_C_SNF"/>
    <property type="match status" value="1"/>
</dbReference>
<dbReference type="PROSITE" id="PS51194">
    <property type="entry name" value="HELICASE_CTER"/>
    <property type="match status" value="1"/>
</dbReference>
<dbReference type="InterPro" id="IPR049730">
    <property type="entry name" value="SNF2/RAD54-like_C"/>
</dbReference>
<keyword evidence="8" id="KW-0804">Transcription</keyword>
<dbReference type="Pfam" id="PF00271">
    <property type="entry name" value="Helicase_C"/>
    <property type="match status" value="1"/>
</dbReference>
<dbReference type="GO" id="GO:0004386">
    <property type="term" value="F:helicase activity"/>
    <property type="evidence" value="ECO:0007669"/>
    <property type="project" value="UniProtKB-KW"/>
</dbReference>
<keyword evidence="6" id="KW-0238">DNA-binding</keyword>
<dbReference type="GO" id="GO:0003677">
    <property type="term" value="F:DNA binding"/>
    <property type="evidence" value="ECO:0007669"/>
    <property type="project" value="UniProtKB-KW"/>
</dbReference>
<dbReference type="InterPro" id="IPR038718">
    <property type="entry name" value="SNF2-like_sf"/>
</dbReference>
<dbReference type="SUPFAM" id="SSF52540">
    <property type="entry name" value="P-loop containing nucleoside triphosphate hydrolases"/>
    <property type="match status" value="2"/>
</dbReference>
<proteinExistence type="predicted"/>
<dbReference type="RefSeq" id="WP_174816637.1">
    <property type="nucleotide sequence ID" value="NZ_BJXR01000012.1"/>
</dbReference>
<dbReference type="PROSITE" id="PS51192">
    <property type="entry name" value="HELICASE_ATP_BIND_1"/>
    <property type="match status" value="1"/>
</dbReference>
<dbReference type="AlphaFoldDB" id="A0A511SV95"/>
<dbReference type="CDD" id="cd18011">
    <property type="entry name" value="DEXDc_RapA"/>
    <property type="match status" value="1"/>
</dbReference>
<dbReference type="InterPro" id="IPR014001">
    <property type="entry name" value="Helicase_ATP-bd"/>
</dbReference>
<dbReference type="EMBL" id="FOIB01000001">
    <property type="protein sequence ID" value="SES93793.1"/>
    <property type="molecule type" value="Genomic_DNA"/>
</dbReference>
<keyword evidence="1" id="KW-0547">Nucleotide-binding</keyword>
<evidence type="ECO:0000313" key="14">
    <source>
        <dbReference type="Proteomes" id="UP000321514"/>
    </source>
</evidence>
<dbReference type="InterPro" id="IPR057342">
    <property type="entry name" value="DEXDc_RapA"/>
</dbReference>
<evidence type="ECO:0000259" key="9">
    <source>
        <dbReference type="PROSITE" id="PS51192"/>
    </source>
</evidence>
<evidence type="ECO:0000256" key="6">
    <source>
        <dbReference type="ARBA" id="ARBA00023125"/>
    </source>
</evidence>
<accession>A0A511SV95</accession>
<evidence type="ECO:0000313" key="12">
    <source>
        <dbReference type="EMBL" id="SES93793.1"/>
    </source>
</evidence>
<dbReference type="PANTHER" id="PTHR45766">
    <property type="entry name" value="DNA ANNEALING HELICASE AND ENDONUCLEASE ZRANB3 FAMILY MEMBER"/>
    <property type="match status" value="1"/>
</dbReference>
<dbReference type="STRING" id="1334629.MFUL124B02_04060"/>
<dbReference type="InterPro" id="IPR027417">
    <property type="entry name" value="P-loop_NTPase"/>
</dbReference>
<gene>
    <name evidence="11" type="primary">rapA</name>
    <name evidence="11" type="ORF">MFU01_08630</name>
    <name evidence="12" type="ORF">SAMN05443572_101626</name>
</gene>
<dbReference type="Gene3D" id="3.30.360.80">
    <property type="match status" value="1"/>
</dbReference>
<comment type="caution">
    <text evidence="11">The sequence shown here is derived from an EMBL/GenBank/DDBJ whole genome shotgun (WGS) entry which is preliminary data.</text>
</comment>
<evidence type="ECO:0000256" key="8">
    <source>
        <dbReference type="ARBA" id="ARBA00023163"/>
    </source>
</evidence>
<evidence type="ECO:0000256" key="3">
    <source>
        <dbReference type="ARBA" id="ARBA00022806"/>
    </source>
</evidence>
<dbReference type="EMBL" id="BJXR01000012">
    <property type="protein sequence ID" value="GEN05826.1"/>
    <property type="molecule type" value="Genomic_DNA"/>
</dbReference>
<keyword evidence="3 12" id="KW-0347">Helicase</keyword>
<keyword evidence="13" id="KW-1185">Reference proteome</keyword>
<keyword evidence="2" id="KW-0378">Hydrolase</keyword>
<keyword evidence="7" id="KW-0010">Activator</keyword>
<evidence type="ECO:0000313" key="11">
    <source>
        <dbReference type="EMBL" id="GEN05826.1"/>
    </source>
</evidence>
<dbReference type="SMART" id="SM00487">
    <property type="entry name" value="DEXDc"/>
    <property type="match status" value="1"/>
</dbReference>
<dbReference type="GO" id="GO:0016817">
    <property type="term" value="F:hydrolase activity, acting on acid anhydrides"/>
    <property type="evidence" value="ECO:0007669"/>
    <property type="project" value="InterPro"/>
</dbReference>
<evidence type="ECO:0000256" key="2">
    <source>
        <dbReference type="ARBA" id="ARBA00022801"/>
    </source>
</evidence>
<evidence type="ECO:0000259" key="10">
    <source>
        <dbReference type="PROSITE" id="PS51194"/>
    </source>
</evidence>
<dbReference type="Gene3D" id="3.40.50.10810">
    <property type="entry name" value="Tandem AAA-ATPase domain"/>
    <property type="match status" value="1"/>
</dbReference>
<feature type="domain" description="Helicase C-terminal" evidence="10">
    <location>
        <begin position="502"/>
        <end position="662"/>
    </location>
</feature>
<evidence type="ECO:0000256" key="4">
    <source>
        <dbReference type="ARBA" id="ARBA00022840"/>
    </source>
</evidence>
<dbReference type="Gene3D" id="3.40.50.300">
    <property type="entry name" value="P-loop containing nucleotide triphosphate hydrolases"/>
    <property type="match status" value="1"/>
</dbReference>
<evidence type="ECO:0000256" key="7">
    <source>
        <dbReference type="ARBA" id="ARBA00023159"/>
    </source>
</evidence>
<reference evidence="11 14" key="2">
    <citation type="submission" date="2019-07" db="EMBL/GenBank/DDBJ databases">
        <title>Whole genome shotgun sequence of Myxococcus fulvus NBRC 100333.</title>
        <authorList>
            <person name="Hosoyama A."/>
            <person name="Uohara A."/>
            <person name="Ohji S."/>
            <person name="Ichikawa N."/>
        </authorList>
    </citation>
    <scope>NUCLEOTIDE SEQUENCE [LARGE SCALE GENOMIC DNA]</scope>
    <source>
        <strain evidence="11 14">NBRC 100333</strain>
    </source>
</reference>
<reference evidence="12 13" key="1">
    <citation type="submission" date="2016-10" db="EMBL/GenBank/DDBJ databases">
        <authorList>
            <person name="Varghese N."/>
            <person name="Submissions S."/>
        </authorList>
    </citation>
    <scope>NUCLEOTIDE SEQUENCE [LARGE SCALE GENOMIC DNA]</scope>
    <source>
        <strain evidence="12 13">DSM 16525</strain>
    </source>
</reference>
<evidence type="ECO:0000256" key="1">
    <source>
        <dbReference type="ARBA" id="ARBA00022741"/>
    </source>
</evidence>
<dbReference type="PANTHER" id="PTHR45766:SF6">
    <property type="entry name" value="SWI_SNF-RELATED MATRIX-ASSOCIATED ACTIN-DEPENDENT REGULATOR OF CHROMATIN SUBFAMILY A-LIKE PROTEIN 1"/>
    <property type="match status" value="1"/>
</dbReference>
<evidence type="ECO:0000313" key="13">
    <source>
        <dbReference type="Proteomes" id="UP000183760"/>
    </source>
</evidence>
<protein>
    <submittedName>
        <fullName evidence="12">ATP-dependent helicase HepA</fullName>
    </submittedName>
    <submittedName>
        <fullName evidence="11">RNA polymerase-associated protein RapA</fullName>
    </submittedName>
</protein>
<dbReference type="InterPro" id="IPR000330">
    <property type="entry name" value="SNF2_N"/>
</dbReference>
<dbReference type="SMART" id="SM00490">
    <property type="entry name" value="HELICc"/>
    <property type="match status" value="1"/>
</dbReference>
<dbReference type="Pfam" id="PF12137">
    <property type="entry name" value="RapA_C"/>
    <property type="match status" value="1"/>
</dbReference>